<protein>
    <recommendedName>
        <fullName evidence="2">SET domain-containing protein</fullName>
    </recommendedName>
</protein>
<reference evidence="3" key="1">
    <citation type="journal article" date="2023" name="Mol. Phylogenet. Evol.">
        <title>Genome-scale phylogeny and comparative genomics of the fungal order Sordariales.</title>
        <authorList>
            <person name="Hensen N."/>
            <person name="Bonometti L."/>
            <person name="Westerberg I."/>
            <person name="Brannstrom I.O."/>
            <person name="Guillou S."/>
            <person name="Cros-Aarteil S."/>
            <person name="Calhoun S."/>
            <person name="Haridas S."/>
            <person name="Kuo A."/>
            <person name="Mondo S."/>
            <person name="Pangilinan J."/>
            <person name="Riley R."/>
            <person name="LaButti K."/>
            <person name="Andreopoulos B."/>
            <person name="Lipzen A."/>
            <person name="Chen C."/>
            <person name="Yan M."/>
            <person name="Daum C."/>
            <person name="Ng V."/>
            <person name="Clum A."/>
            <person name="Steindorff A."/>
            <person name="Ohm R.A."/>
            <person name="Martin F."/>
            <person name="Silar P."/>
            <person name="Natvig D.O."/>
            <person name="Lalanne C."/>
            <person name="Gautier V."/>
            <person name="Ament-Velasquez S.L."/>
            <person name="Kruys A."/>
            <person name="Hutchinson M.I."/>
            <person name="Powell A.J."/>
            <person name="Barry K."/>
            <person name="Miller A.N."/>
            <person name="Grigoriev I.V."/>
            <person name="Debuchy R."/>
            <person name="Gladieux P."/>
            <person name="Hiltunen Thoren M."/>
            <person name="Johannesson H."/>
        </authorList>
    </citation>
    <scope>NUCLEOTIDE SEQUENCE</scope>
    <source>
        <strain evidence="3">CBS 314.62</strain>
    </source>
</reference>
<evidence type="ECO:0000256" key="1">
    <source>
        <dbReference type="SAM" id="MobiDB-lite"/>
    </source>
</evidence>
<dbReference type="PANTHER" id="PTHR47332">
    <property type="entry name" value="SET DOMAIN-CONTAINING PROTEIN 5"/>
    <property type="match status" value="1"/>
</dbReference>
<dbReference type="InterPro" id="IPR001214">
    <property type="entry name" value="SET_dom"/>
</dbReference>
<organism evidence="3 4">
    <name type="scientific">Podospora appendiculata</name>
    <dbReference type="NCBI Taxonomy" id="314037"/>
    <lineage>
        <taxon>Eukaryota</taxon>
        <taxon>Fungi</taxon>
        <taxon>Dikarya</taxon>
        <taxon>Ascomycota</taxon>
        <taxon>Pezizomycotina</taxon>
        <taxon>Sordariomycetes</taxon>
        <taxon>Sordariomycetidae</taxon>
        <taxon>Sordariales</taxon>
        <taxon>Podosporaceae</taxon>
        <taxon>Podospora</taxon>
    </lineage>
</organism>
<name>A0AAE0XBF5_9PEZI</name>
<reference evidence="3" key="2">
    <citation type="submission" date="2023-06" db="EMBL/GenBank/DDBJ databases">
        <authorList>
            <consortium name="Lawrence Berkeley National Laboratory"/>
            <person name="Haridas S."/>
            <person name="Hensen N."/>
            <person name="Bonometti L."/>
            <person name="Westerberg I."/>
            <person name="Brannstrom I.O."/>
            <person name="Guillou S."/>
            <person name="Cros-Aarteil S."/>
            <person name="Calhoun S."/>
            <person name="Kuo A."/>
            <person name="Mondo S."/>
            <person name="Pangilinan J."/>
            <person name="Riley R."/>
            <person name="Labutti K."/>
            <person name="Andreopoulos B."/>
            <person name="Lipzen A."/>
            <person name="Chen C."/>
            <person name="Yanf M."/>
            <person name="Daum C."/>
            <person name="Ng V."/>
            <person name="Clum A."/>
            <person name="Steindorff A."/>
            <person name="Ohm R."/>
            <person name="Martin F."/>
            <person name="Silar P."/>
            <person name="Natvig D."/>
            <person name="Lalanne C."/>
            <person name="Gautier V."/>
            <person name="Ament-Velasquez S.L."/>
            <person name="Kruys A."/>
            <person name="Hutchinson M.I."/>
            <person name="Powell A.J."/>
            <person name="Barry K."/>
            <person name="Miller A.N."/>
            <person name="Grigoriev I.V."/>
            <person name="Debuchy R."/>
            <person name="Gladieux P."/>
            <person name="Thoren M.H."/>
            <person name="Johannesson H."/>
        </authorList>
    </citation>
    <scope>NUCLEOTIDE SEQUENCE</scope>
    <source>
        <strain evidence="3">CBS 314.62</strain>
    </source>
</reference>
<evidence type="ECO:0000313" key="3">
    <source>
        <dbReference type="EMBL" id="KAK3689363.1"/>
    </source>
</evidence>
<dbReference type="Pfam" id="PF00856">
    <property type="entry name" value="SET"/>
    <property type="match status" value="1"/>
</dbReference>
<dbReference type="SMART" id="SM00317">
    <property type="entry name" value="SET"/>
    <property type="match status" value="1"/>
</dbReference>
<evidence type="ECO:0000259" key="2">
    <source>
        <dbReference type="PROSITE" id="PS50280"/>
    </source>
</evidence>
<keyword evidence="4" id="KW-1185">Reference proteome</keyword>
<feature type="region of interest" description="Disordered" evidence="1">
    <location>
        <begin position="129"/>
        <end position="149"/>
    </location>
</feature>
<dbReference type="InterPro" id="IPR053185">
    <property type="entry name" value="SET_domain_protein"/>
</dbReference>
<accession>A0AAE0XBF5</accession>
<gene>
    <name evidence="3" type="ORF">B0T22DRAFT_170894</name>
</gene>
<comment type="caution">
    <text evidence="3">The sequence shown here is derived from an EMBL/GenBank/DDBJ whole genome shotgun (WGS) entry which is preliminary data.</text>
</comment>
<dbReference type="AlphaFoldDB" id="A0AAE0XBF5"/>
<dbReference type="Gene3D" id="2.170.270.10">
    <property type="entry name" value="SET domain"/>
    <property type="match status" value="1"/>
</dbReference>
<dbReference type="EMBL" id="JAULSO010000002">
    <property type="protein sequence ID" value="KAK3689363.1"/>
    <property type="molecule type" value="Genomic_DNA"/>
</dbReference>
<sequence>MAYNAGFDMVPRLSTSLEDKKLWRKFINAIKEEFRDDTNFYVTGDYIEFDVGGRPKLPFEGHKFLSFSVSTGAGQADVGNGLYLAIVVRIAAEHFGMNRVQPWHEASGGRSYYGPAEVHESILSYSQIDEPSSTATTTPAPLSSTTTAPPLFQITTLPTKGRALVAQAAIRKGTRILSERPLFTLDGRDCHDVIGAIASKLKALRRPEQDRFLTLSNSKRSDASMHPFLGTYITNSLPCSRNPAGTAYYHHGAGAQPAEPDATGIFPTISLLNHSCVPNTCYSFNTRTRHGTVHALRAIPAGEELTIAYLDDDAPRADRRERLQFGFDFACACTACSLPAAQQAASDTRRKHIHVLRSSGVREKPPPRNSAAAATAADLFPLRTLHNCHMLIELLRQEYGEAARLSGVYDTALRTCLAHRDAARTGVFAWRVYEALAVELGEDSPLAQEMRDLAADPTGSQRWETTSADWRTTSEAVPGGSDIEEFERWLFRL</sequence>
<evidence type="ECO:0000313" key="4">
    <source>
        <dbReference type="Proteomes" id="UP001270362"/>
    </source>
</evidence>
<dbReference type="CDD" id="cd20071">
    <property type="entry name" value="SET_SMYD"/>
    <property type="match status" value="1"/>
</dbReference>
<dbReference type="Proteomes" id="UP001270362">
    <property type="component" value="Unassembled WGS sequence"/>
</dbReference>
<dbReference type="SUPFAM" id="SSF82199">
    <property type="entry name" value="SET domain"/>
    <property type="match status" value="1"/>
</dbReference>
<dbReference type="PANTHER" id="PTHR47332:SF2">
    <property type="entry name" value="SET-6"/>
    <property type="match status" value="1"/>
</dbReference>
<feature type="compositionally biased region" description="Low complexity" evidence="1">
    <location>
        <begin position="131"/>
        <end position="149"/>
    </location>
</feature>
<dbReference type="InterPro" id="IPR046341">
    <property type="entry name" value="SET_dom_sf"/>
</dbReference>
<proteinExistence type="predicted"/>
<dbReference type="PROSITE" id="PS50280">
    <property type="entry name" value="SET"/>
    <property type="match status" value="1"/>
</dbReference>
<feature type="domain" description="SET" evidence="2">
    <location>
        <begin position="150"/>
        <end position="310"/>
    </location>
</feature>